<comment type="similarity">
    <text evidence="3">Belongs to the CotF family.</text>
</comment>
<comment type="subcellular location">
    <subcellularLocation>
        <location evidence="2">Spore coat</location>
    </subcellularLocation>
</comment>
<gene>
    <name evidence="4" type="ORF">GJU40_13215</name>
</gene>
<sequence>MEGFTLSHTLAWHESLELHELTASQANSLIKLKKAVKRVEDKELRELYLFSIKAIEGNLHELIQYYPNIPVPESRKEEETPADFIAFYAGDLLLLAKTSVRNYSIAITETASYSLRKTLKKQLNAAIDWHERIFLYMFNRGLYPAYNLQELIANDLKNVKRALEMREE</sequence>
<evidence type="ECO:0000256" key="1">
    <source>
        <dbReference type="ARBA" id="ARBA00022969"/>
    </source>
</evidence>
<dbReference type="PANTHER" id="PTHR39183">
    <property type="entry name" value="SPORE COAT PROTEIN F-LIKE PROTEIN YHCQ"/>
    <property type="match status" value="1"/>
</dbReference>
<dbReference type="GO" id="GO:0030435">
    <property type="term" value="P:sporulation resulting in formation of a cellular spore"/>
    <property type="evidence" value="ECO:0007669"/>
    <property type="project" value="UniProtKB-KW"/>
</dbReference>
<dbReference type="EMBL" id="WKKI01000027">
    <property type="protein sequence ID" value="MRX73102.1"/>
    <property type="molecule type" value="Genomic_DNA"/>
</dbReference>
<comment type="caution">
    <text evidence="4">The sequence shown here is derived from an EMBL/GenBank/DDBJ whole genome shotgun (WGS) entry which is preliminary data.</text>
</comment>
<reference evidence="4 5" key="1">
    <citation type="submission" date="2019-11" db="EMBL/GenBank/DDBJ databases">
        <title>Bacillus lacus genome.</title>
        <authorList>
            <person name="Allen C.J."/>
            <person name="Newman J.D."/>
        </authorList>
    </citation>
    <scope>NUCLEOTIDE SEQUENCE [LARGE SCALE GENOMIC DNA]</scope>
    <source>
        <strain evidence="4 5">KCTC 33946</strain>
    </source>
</reference>
<dbReference type="InterPro" id="IPR012347">
    <property type="entry name" value="Ferritin-like"/>
</dbReference>
<dbReference type="Pfam" id="PF07875">
    <property type="entry name" value="Coat_F"/>
    <property type="match status" value="1"/>
</dbReference>
<keyword evidence="4" id="KW-0167">Capsid protein</keyword>
<dbReference type="AlphaFoldDB" id="A0A7X2M0G0"/>
<evidence type="ECO:0000256" key="2">
    <source>
        <dbReference type="ARBA" id="ARBA00024325"/>
    </source>
</evidence>
<accession>A0A7X2M0G0</accession>
<dbReference type="Gene3D" id="1.20.1260.10">
    <property type="match status" value="1"/>
</dbReference>
<dbReference type="OrthoDB" id="2703958at2"/>
<keyword evidence="1" id="KW-0749">Sporulation</keyword>
<dbReference type="PANTHER" id="PTHR39183:SF1">
    <property type="entry name" value="SPORE COAT PROTEIN F-LIKE PROTEIN YHCQ"/>
    <property type="match status" value="1"/>
</dbReference>
<proteinExistence type="inferred from homology"/>
<keyword evidence="4" id="KW-0946">Virion</keyword>
<evidence type="ECO:0000313" key="4">
    <source>
        <dbReference type="EMBL" id="MRX73102.1"/>
    </source>
</evidence>
<dbReference type="Proteomes" id="UP000448867">
    <property type="component" value="Unassembled WGS sequence"/>
</dbReference>
<dbReference type="InterPro" id="IPR012851">
    <property type="entry name" value="Spore_coat_CotF-like"/>
</dbReference>
<keyword evidence="5" id="KW-1185">Reference proteome</keyword>
<dbReference type="RefSeq" id="WP_154308433.1">
    <property type="nucleotide sequence ID" value="NZ_WKKI01000027.1"/>
</dbReference>
<protein>
    <submittedName>
        <fullName evidence="4">Spore coat protein</fullName>
    </submittedName>
</protein>
<organism evidence="4 5">
    <name type="scientific">Metabacillus lacus</name>
    <dbReference type="NCBI Taxonomy" id="1983721"/>
    <lineage>
        <taxon>Bacteria</taxon>
        <taxon>Bacillati</taxon>
        <taxon>Bacillota</taxon>
        <taxon>Bacilli</taxon>
        <taxon>Bacillales</taxon>
        <taxon>Bacillaceae</taxon>
        <taxon>Metabacillus</taxon>
    </lineage>
</organism>
<evidence type="ECO:0000256" key="3">
    <source>
        <dbReference type="ARBA" id="ARBA00024344"/>
    </source>
</evidence>
<evidence type="ECO:0000313" key="5">
    <source>
        <dbReference type="Proteomes" id="UP000448867"/>
    </source>
</evidence>
<name>A0A7X2M0G0_9BACI</name>